<dbReference type="PROSITE" id="PS50222">
    <property type="entry name" value="EF_HAND_2"/>
    <property type="match status" value="1"/>
</dbReference>
<accession>A0AAP0Q5S3</accession>
<dbReference type="InterPro" id="IPR011992">
    <property type="entry name" value="EF-hand-dom_pair"/>
</dbReference>
<dbReference type="Gene3D" id="1.25.40.10">
    <property type="entry name" value="Tetratricopeptide repeat domain"/>
    <property type="match status" value="3"/>
</dbReference>
<organism evidence="3 4">
    <name type="scientific">Stephania yunnanensis</name>
    <dbReference type="NCBI Taxonomy" id="152371"/>
    <lineage>
        <taxon>Eukaryota</taxon>
        <taxon>Viridiplantae</taxon>
        <taxon>Streptophyta</taxon>
        <taxon>Embryophyta</taxon>
        <taxon>Tracheophyta</taxon>
        <taxon>Spermatophyta</taxon>
        <taxon>Magnoliopsida</taxon>
        <taxon>Ranunculales</taxon>
        <taxon>Menispermaceae</taxon>
        <taxon>Menispermoideae</taxon>
        <taxon>Cissampelideae</taxon>
        <taxon>Stephania</taxon>
    </lineage>
</organism>
<dbReference type="PROSITE" id="PS50005">
    <property type="entry name" value="TPR"/>
    <property type="match status" value="2"/>
</dbReference>
<evidence type="ECO:0000256" key="1">
    <source>
        <dbReference type="PROSITE-ProRule" id="PRU00339"/>
    </source>
</evidence>
<sequence length="550" mass="62313">MASTSDRADKVKKIFEKFDVNRDRGLNSEEMAALVMAANPRIKFNDYQIEAILNEIFRVYGDFMDGEKGLTCQGLLKTYDDGAGDVDRDLIALGLDDPNHNSVSYQESSSPIENKTSVKLEKKSKFETLLDNTGEMVDELEISINRLESKQRKDGKLKEVSIQTVSDPIWLRELEPFSDNLEKKTIWEESGRDYALFSNELAVLRNRADGANSRKVAIDEHMAIGRLLYDHQLIKDALVSFTKATQLERTEPQSHFWAGNCLYLLGRYRESEEEYSWALEIAEVGGNKWDHLLPQIHINLGIVNECQDRFSAAYNHYREAITHCPTHFRALKLMGGALRRDGNHRLAEKALEEAINAKPDYADAHCELGLVLHAMGETDKAMQQYQKAIDLTPGHVNATYNLGNLFMELGKYRMASAMYARVLDVWPNNWRAQINRAVVLFTSATGQDEEARKAMKEAFKTIANNKVEPNEVTTHIKQVQERASSSGHDRRFKAVVDETMKAYCKFIEGQRWILGKCINPSFLVDDDEVVVNVVVAAQAASAKPVKRAKQ</sequence>
<dbReference type="InterPro" id="IPR002048">
    <property type="entry name" value="EF_hand_dom"/>
</dbReference>
<keyword evidence="1" id="KW-0802">TPR repeat</keyword>
<dbReference type="GO" id="GO:0005509">
    <property type="term" value="F:calcium ion binding"/>
    <property type="evidence" value="ECO:0007669"/>
    <property type="project" value="InterPro"/>
</dbReference>
<feature type="repeat" description="TPR" evidence="1">
    <location>
        <begin position="362"/>
        <end position="395"/>
    </location>
</feature>
<comment type="caution">
    <text evidence="3">The sequence shown here is derived from an EMBL/GenBank/DDBJ whole genome shotgun (WGS) entry which is preliminary data.</text>
</comment>
<gene>
    <name evidence="3" type="ORF">Syun_005283</name>
</gene>
<evidence type="ECO:0000313" key="3">
    <source>
        <dbReference type="EMBL" id="KAK9164381.1"/>
    </source>
</evidence>
<dbReference type="Proteomes" id="UP001420932">
    <property type="component" value="Unassembled WGS sequence"/>
</dbReference>
<feature type="domain" description="EF-hand" evidence="2">
    <location>
        <begin position="6"/>
        <end position="41"/>
    </location>
</feature>
<keyword evidence="4" id="KW-1185">Reference proteome</keyword>
<dbReference type="SUPFAM" id="SSF48452">
    <property type="entry name" value="TPR-like"/>
    <property type="match status" value="2"/>
</dbReference>
<dbReference type="GO" id="GO:0005886">
    <property type="term" value="C:plasma membrane"/>
    <property type="evidence" value="ECO:0007669"/>
    <property type="project" value="TreeGrafter"/>
</dbReference>
<dbReference type="PROSITE" id="PS50293">
    <property type="entry name" value="TPR_REGION"/>
    <property type="match status" value="1"/>
</dbReference>
<name>A0AAP0Q5S3_9MAGN</name>
<dbReference type="SUPFAM" id="SSF47473">
    <property type="entry name" value="EF-hand"/>
    <property type="match status" value="1"/>
</dbReference>
<proteinExistence type="predicted"/>
<evidence type="ECO:0000259" key="2">
    <source>
        <dbReference type="PROSITE" id="PS50222"/>
    </source>
</evidence>
<reference evidence="3 4" key="1">
    <citation type="submission" date="2024-01" db="EMBL/GenBank/DDBJ databases">
        <title>Genome assemblies of Stephania.</title>
        <authorList>
            <person name="Yang L."/>
        </authorList>
    </citation>
    <scope>NUCLEOTIDE SEQUENCE [LARGE SCALE GENOMIC DNA]</scope>
    <source>
        <strain evidence="3">YNDBR</strain>
        <tissue evidence="3">Leaf</tissue>
    </source>
</reference>
<feature type="repeat" description="TPR" evidence="1">
    <location>
        <begin position="396"/>
        <end position="429"/>
    </location>
</feature>
<dbReference type="InterPro" id="IPR019734">
    <property type="entry name" value="TPR_rpt"/>
</dbReference>
<dbReference type="InterPro" id="IPR011990">
    <property type="entry name" value="TPR-like_helical_dom_sf"/>
</dbReference>
<dbReference type="SMART" id="SM00028">
    <property type="entry name" value="TPR"/>
    <property type="match status" value="6"/>
</dbReference>
<dbReference type="EMBL" id="JBBNAF010000002">
    <property type="protein sequence ID" value="KAK9164381.1"/>
    <property type="molecule type" value="Genomic_DNA"/>
</dbReference>
<protein>
    <recommendedName>
        <fullName evidence="2">EF-hand domain-containing protein</fullName>
    </recommendedName>
</protein>
<dbReference type="Pfam" id="PF13414">
    <property type="entry name" value="TPR_11"/>
    <property type="match status" value="1"/>
</dbReference>
<evidence type="ECO:0000313" key="4">
    <source>
        <dbReference type="Proteomes" id="UP001420932"/>
    </source>
</evidence>
<dbReference type="AlphaFoldDB" id="A0AAP0Q5S3"/>
<dbReference type="PANTHER" id="PTHR45081:SF1">
    <property type="entry name" value="EF HAND FAMILY PROTEIN, PUTATIVE, EXPRESSED-RELATED"/>
    <property type="match status" value="1"/>
</dbReference>
<dbReference type="PANTHER" id="PTHR45081">
    <property type="entry name" value="EF HAND FAMILY PROTEIN, PUTATIVE, EXPRESSED-RELATED"/>
    <property type="match status" value="1"/>
</dbReference>